<dbReference type="Proteomes" id="UP000800036">
    <property type="component" value="Unassembled WGS sequence"/>
</dbReference>
<sequence>MIYPRLFKRQVKWELNYNSITLVTLRSRRSLRRLLSSIHTRYSETHPLLPTPVIPYPSLFTKNAIQIHSFSVFKIRHTRRRARPHHRRKRLHKRYVAMERRQLRQLPYHPPPRAHALHLARPRPGGVSFKISHTPQLLDGHHTQFEYAVADNILYYDILLVNCAKGSDASACPGHVAGLEITVLTNPSVSGCGAQETLTVPVKRIMLIRQWRSWG</sequence>
<proteinExistence type="predicted"/>
<dbReference type="AlphaFoldDB" id="A0A6A5VKP4"/>
<dbReference type="OrthoDB" id="5144514at2759"/>
<reference evidence="1" key="1">
    <citation type="journal article" date="2020" name="Stud. Mycol.">
        <title>101 Dothideomycetes genomes: a test case for predicting lifestyles and emergence of pathogens.</title>
        <authorList>
            <person name="Haridas S."/>
            <person name="Albert R."/>
            <person name="Binder M."/>
            <person name="Bloem J."/>
            <person name="Labutti K."/>
            <person name="Salamov A."/>
            <person name="Andreopoulos B."/>
            <person name="Baker S."/>
            <person name="Barry K."/>
            <person name="Bills G."/>
            <person name="Bluhm B."/>
            <person name="Cannon C."/>
            <person name="Castanera R."/>
            <person name="Culley D."/>
            <person name="Daum C."/>
            <person name="Ezra D."/>
            <person name="Gonzalez J."/>
            <person name="Henrissat B."/>
            <person name="Kuo A."/>
            <person name="Liang C."/>
            <person name="Lipzen A."/>
            <person name="Lutzoni F."/>
            <person name="Magnuson J."/>
            <person name="Mondo S."/>
            <person name="Nolan M."/>
            <person name="Ohm R."/>
            <person name="Pangilinan J."/>
            <person name="Park H.-J."/>
            <person name="Ramirez L."/>
            <person name="Alfaro M."/>
            <person name="Sun H."/>
            <person name="Tritt A."/>
            <person name="Yoshinaga Y."/>
            <person name="Zwiers L.-H."/>
            <person name="Turgeon B."/>
            <person name="Goodwin S."/>
            <person name="Spatafora J."/>
            <person name="Crous P."/>
            <person name="Grigoriev I."/>
        </authorList>
    </citation>
    <scope>NUCLEOTIDE SEQUENCE</scope>
    <source>
        <strain evidence="1">CBS 107.79</strain>
    </source>
</reference>
<dbReference type="EMBL" id="ML976667">
    <property type="protein sequence ID" value="KAF1976292.1"/>
    <property type="molecule type" value="Genomic_DNA"/>
</dbReference>
<name>A0A6A5VKP4_9PLEO</name>
<gene>
    <name evidence="1" type="ORF">BU23DRAFT_629974</name>
</gene>
<evidence type="ECO:0000313" key="2">
    <source>
        <dbReference type="Proteomes" id="UP000800036"/>
    </source>
</evidence>
<accession>A0A6A5VKP4</accession>
<organism evidence="1 2">
    <name type="scientific">Bimuria novae-zelandiae CBS 107.79</name>
    <dbReference type="NCBI Taxonomy" id="1447943"/>
    <lineage>
        <taxon>Eukaryota</taxon>
        <taxon>Fungi</taxon>
        <taxon>Dikarya</taxon>
        <taxon>Ascomycota</taxon>
        <taxon>Pezizomycotina</taxon>
        <taxon>Dothideomycetes</taxon>
        <taxon>Pleosporomycetidae</taxon>
        <taxon>Pleosporales</taxon>
        <taxon>Massarineae</taxon>
        <taxon>Didymosphaeriaceae</taxon>
        <taxon>Bimuria</taxon>
    </lineage>
</organism>
<evidence type="ECO:0000313" key="1">
    <source>
        <dbReference type="EMBL" id="KAF1976292.1"/>
    </source>
</evidence>
<protein>
    <submittedName>
        <fullName evidence="1">Uncharacterized protein</fullName>
    </submittedName>
</protein>
<keyword evidence="2" id="KW-1185">Reference proteome</keyword>